<feature type="transmembrane region" description="Helical" evidence="1">
    <location>
        <begin position="20"/>
        <end position="46"/>
    </location>
</feature>
<protein>
    <submittedName>
        <fullName evidence="2">Uncharacterized protein</fullName>
    </submittedName>
</protein>
<organism evidence="2">
    <name type="scientific">Anguilla anguilla</name>
    <name type="common">European freshwater eel</name>
    <name type="synonym">Muraena anguilla</name>
    <dbReference type="NCBI Taxonomy" id="7936"/>
    <lineage>
        <taxon>Eukaryota</taxon>
        <taxon>Metazoa</taxon>
        <taxon>Chordata</taxon>
        <taxon>Craniata</taxon>
        <taxon>Vertebrata</taxon>
        <taxon>Euteleostomi</taxon>
        <taxon>Actinopterygii</taxon>
        <taxon>Neopterygii</taxon>
        <taxon>Teleostei</taxon>
        <taxon>Anguilliformes</taxon>
        <taxon>Anguillidae</taxon>
        <taxon>Anguilla</taxon>
    </lineage>
</organism>
<keyword evidence="1" id="KW-1133">Transmembrane helix</keyword>
<dbReference type="EMBL" id="GBXM01073872">
    <property type="protein sequence ID" value="JAH34705.1"/>
    <property type="molecule type" value="Transcribed_RNA"/>
</dbReference>
<name>A0A0E9S1Z4_ANGAN</name>
<dbReference type="PROSITE" id="PS51257">
    <property type="entry name" value="PROKAR_LIPOPROTEIN"/>
    <property type="match status" value="1"/>
</dbReference>
<proteinExistence type="predicted"/>
<reference evidence="2" key="2">
    <citation type="journal article" date="2015" name="Fish Shellfish Immunol.">
        <title>Early steps in the European eel (Anguilla anguilla)-Vibrio vulnificus interaction in the gills: Role of the RtxA13 toxin.</title>
        <authorList>
            <person name="Callol A."/>
            <person name="Pajuelo D."/>
            <person name="Ebbesson L."/>
            <person name="Teles M."/>
            <person name="MacKenzie S."/>
            <person name="Amaro C."/>
        </authorList>
    </citation>
    <scope>NUCLEOTIDE SEQUENCE</scope>
</reference>
<sequence length="52" mass="5723">MKSSSSCVLHLIDTSSCGQLVLFIVSCPAGSVGVCFFRLFCVWFAVCRKEFI</sequence>
<dbReference type="AlphaFoldDB" id="A0A0E9S1Z4"/>
<accession>A0A0E9S1Z4</accession>
<evidence type="ECO:0000313" key="2">
    <source>
        <dbReference type="EMBL" id="JAH34705.1"/>
    </source>
</evidence>
<keyword evidence="1" id="KW-0812">Transmembrane</keyword>
<keyword evidence="1" id="KW-0472">Membrane</keyword>
<evidence type="ECO:0000256" key="1">
    <source>
        <dbReference type="SAM" id="Phobius"/>
    </source>
</evidence>
<reference evidence="2" key="1">
    <citation type="submission" date="2014-11" db="EMBL/GenBank/DDBJ databases">
        <authorList>
            <person name="Amaro Gonzalez C."/>
        </authorList>
    </citation>
    <scope>NUCLEOTIDE SEQUENCE</scope>
</reference>